<dbReference type="EMBL" id="UGHV01000001">
    <property type="protein sequence ID" value="STO96980.1"/>
    <property type="molecule type" value="Genomic_DNA"/>
</dbReference>
<dbReference type="PANTHER" id="PTHR47360:SF1">
    <property type="entry name" value="ENDOPEPTIDASE NLPC-RELATED"/>
    <property type="match status" value="1"/>
</dbReference>
<protein>
    <submittedName>
        <fullName evidence="7">NLP/P60 family lipoprotein</fullName>
        <ecNumber evidence="7">3.4.-.-</ecNumber>
    </submittedName>
</protein>
<sequence length="209" mass="22909">MRAVVSLRFVVCVGVCGVYVQGCFLQDFNAHARQAGYGTQTQSEKSRRKHTALESTFDKIPQSSSKVTQAAWQSTNPNDEKVDSSVIGVLLSQQSRWKFTPYVSGGVKRSGADCSGFVQSVFSESFGAQLPRTTIDQMKGGKKIKQSKLQAGDLVFFKTGRGALGYHVGIYLQDGEFLHLSAKGGAKIASLSHSYWKPKFIKAVRYDIP</sequence>
<dbReference type="InterPro" id="IPR052062">
    <property type="entry name" value="Murein_DD/LD_carboxypeptidase"/>
</dbReference>
<evidence type="ECO:0000313" key="8">
    <source>
        <dbReference type="Proteomes" id="UP000254841"/>
    </source>
</evidence>
<evidence type="ECO:0000256" key="5">
    <source>
        <dbReference type="ARBA" id="ARBA00022807"/>
    </source>
</evidence>
<keyword evidence="2" id="KW-0645">Protease</keyword>
<dbReference type="OrthoDB" id="9807055at2"/>
<evidence type="ECO:0000259" key="6">
    <source>
        <dbReference type="PROSITE" id="PS51935"/>
    </source>
</evidence>
<feature type="domain" description="NlpC/P60" evidence="6">
    <location>
        <begin position="84"/>
        <end position="207"/>
    </location>
</feature>
<comment type="similarity">
    <text evidence="1">Belongs to the peptidase C40 family.</text>
</comment>
<evidence type="ECO:0000313" key="7">
    <source>
        <dbReference type="EMBL" id="STO96980.1"/>
    </source>
</evidence>
<dbReference type="PROSITE" id="PS51935">
    <property type="entry name" value="NLPC_P60"/>
    <property type="match status" value="1"/>
</dbReference>
<dbReference type="InterPro" id="IPR000064">
    <property type="entry name" value="NLP_P60_dom"/>
</dbReference>
<keyword evidence="7" id="KW-0449">Lipoprotein</keyword>
<accession>A0A377J3F1</accession>
<evidence type="ECO:0000256" key="4">
    <source>
        <dbReference type="ARBA" id="ARBA00022801"/>
    </source>
</evidence>
<dbReference type="SUPFAM" id="SSF54001">
    <property type="entry name" value="Cysteine proteinases"/>
    <property type="match status" value="1"/>
</dbReference>
<evidence type="ECO:0000256" key="3">
    <source>
        <dbReference type="ARBA" id="ARBA00022729"/>
    </source>
</evidence>
<dbReference type="PANTHER" id="PTHR47360">
    <property type="entry name" value="MUREIN DD-ENDOPEPTIDASE MEPS/MUREIN LD-CARBOXYPEPTIDASE"/>
    <property type="match status" value="1"/>
</dbReference>
<dbReference type="Gene3D" id="3.90.1720.10">
    <property type="entry name" value="endopeptidase domain like (from Nostoc punctiforme)"/>
    <property type="match status" value="1"/>
</dbReference>
<dbReference type="InterPro" id="IPR038765">
    <property type="entry name" value="Papain-like_cys_pep_sf"/>
</dbReference>
<dbReference type="GO" id="GO:0008234">
    <property type="term" value="F:cysteine-type peptidase activity"/>
    <property type="evidence" value="ECO:0007669"/>
    <property type="project" value="UniProtKB-KW"/>
</dbReference>
<dbReference type="EC" id="3.4.-.-" evidence="7"/>
<dbReference type="AlphaFoldDB" id="A0A377J3F1"/>
<gene>
    <name evidence="7" type="primary">spr</name>
    <name evidence="7" type="ORF">NCTC12410_00799</name>
</gene>
<evidence type="ECO:0000256" key="2">
    <source>
        <dbReference type="ARBA" id="ARBA00022670"/>
    </source>
</evidence>
<keyword evidence="3" id="KW-0732">Signal</keyword>
<keyword evidence="4 7" id="KW-0378">Hydrolase</keyword>
<reference evidence="7 8" key="1">
    <citation type="submission" date="2018-06" db="EMBL/GenBank/DDBJ databases">
        <authorList>
            <consortium name="Pathogen Informatics"/>
            <person name="Doyle S."/>
        </authorList>
    </citation>
    <scope>NUCLEOTIDE SEQUENCE [LARGE SCALE GENOMIC DNA]</scope>
    <source>
        <strain evidence="7 8">NCTC12410</strain>
    </source>
</reference>
<dbReference type="Proteomes" id="UP000254841">
    <property type="component" value="Unassembled WGS sequence"/>
</dbReference>
<dbReference type="RefSeq" id="WP_115011265.1">
    <property type="nucleotide sequence ID" value="NZ_UGHV01000001.1"/>
</dbReference>
<keyword evidence="5" id="KW-0788">Thiol protease</keyword>
<dbReference type="Pfam" id="PF00877">
    <property type="entry name" value="NLPC_P60"/>
    <property type="match status" value="1"/>
</dbReference>
<evidence type="ECO:0000256" key="1">
    <source>
        <dbReference type="ARBA" id="ARBA00007074"/>
    </source>
</evidence>
<proteinExistence type="inferred from homology"/>
<dbReference type="GO" id="GO:0006508">
    <property type="term" value="P:proteolysis"/>
    <property type="evidence" value="ECO:0007669"/>
    <property type="project" value="UniProtKB-KW"/>
</dbReference>
<name>A0A377J3F1_9HELI</name>
<organism evidence="7 8">
    <name type="scientific">Helicobacter canis</name>
    <dbReference type="NCBI Taxonomy" id="29419"/>
    <lineage>
        <taxon>Bacteria</taxon>
        <taxon>Pseudomonadati</taxon>
        <taxon>Campylobacterota</taxon>
        <taxon>Epsilonproteobacteria</taxon>
        <taxon>Campylobacterales</taxon>
        <taxon>Helicobacteraceae</taxon>
        <taxon>Helicobacter</taxon>
    </lineage>
</organism>